<dbReference type="Proteomes" id="UP000789901">
    <property type="component" value="Unassembled WGS sequence"/>
</dbReference>
<organism evidence="1 2">
    <name type="scientific">Gigaspora margarita</name>
    <dbReference type="NCBI Taxonomy" id="4874"/>
    <lineage>
        <taxon>Eukaryota</taxon>
        <taxon>Fungi</taxon>
        <taxon>Fungi incertae sedis</taxon>
        <taxon>Mucoromycota</taxon>
        <taxon>Glomeromycotina</taxon>
        <taxon>Glomeromycetes</taxon>
        <taxon>Diversisporales</taxon>
        <taxon>Gigasporaceae</taxon>
        <taxon>Gigaspora</taxon>
    </lineage>
</organism>
<sequence>MAKIRAKGIKRIVYLCEKASQKDWDNYRNYLEQRLKQMDKERKKNQNQKIDADLREEMTHCIQKINKKLNVEIANCKERWSSEVLAARDKQNSSTYQRAFSLQFKEKINKNITKEKWEQAVSTMSNKLAPGASEISYTLIKIAGPFL</sequence>
<protein>
    <submittedName>
        <fullName evidence="1">36632_t:CDS:1</fullName>
    </submittedName>
</protein>
<dbReference type="EMBL" id="CAJVQB010006585">
    <property type="protein sequence ID" value="CAG8687792.1"/>
    <property type="molecule type" value="Genomic_DNA"/>
</dbReference>
<comment type="caution">
    <text evidence="1">The sequence shown here is derived from an EMBL/GenBank/DDBJ whole genome shotgun (WGS) entry which is preliminary data.</text>
</comment>
<keyword evidence="2" id="KW-1185">Reference proteome</keyword>
<gene>
    <name evidence="1" type="ORF">GMARGA_LOCUS11309</name>
</gene>
<evidence type="ECO:0000313" key="2">
    <source>
        <dbReference type="Proteomes" id="UP000789901"/>
    </source>
</evidence>
<reference evidence="1 2" key="1">
    <citation type="submission" date="2021-06" db="EMBL/GenBank/DDBJ databases">
        <authorList>
            <person name="Kallberg Y."/>
            <person name="Tangrot J."/>
            <person name="Rosling A."/>
        </authorList>
    </citation>
    <scope>NUCLEOTIDE SEQUENCE [LARGE SCALE GENOMIC DNA]</scope>
    <source>
        <strain evidence="1 2">120-4 pot B 10/14</strain>
    </source>
</reference>
<evidence type="ECO:0000313" key="1">
    <source>
        <dbReference type="EMBL" id="CAG8687792.1"/>
    </source>
</evidence>
<name>A0ABN7UVV6_GIGMA</name>
<proteinExistence type="predicted"/>
<accession>A0ABN7UVV6</accession>